<dbReference type="PROSITE" id="PS50111">
    <property type="entry name" value="CHEMOTAXIS_TRANSDUC_2"/>
    <property type="match status" value="1"/>
</dbReference>
<dbReference type="SUPFAM" id="SSF58104">
    <property type="entry name" value="Methyl-accepting chemotaxis protein (MCP) signaling domain"/>
    <property type="match status" value="1"/>
</dbReference>
<dbReference type="PANTHER" id="PTHR32089:SF114">
    <property type="entry name" value="METHYL-ACCEPTING CHEMOTAXIS PROTEIN MCPB"/>
    <property type="match status" value="1"/>
</dbReference>
<sequence>MKNWWMALKRQRGMIRTKLIVSFLVILIIPASIIGYLAYETAKSEVRNKITTGTKSSLTLVQSNTSQFIDRSMMNLNTLTDVINRYSLESDDATVSEFMEYFVSSNDEITEVTIGLEDGTFLGTPTNEEGLFNPREEEWYTSAMETDGVAISNVVKSMETDEWVIRLSQPLSNQQGVVQLSMSLAPLAEAVQTTRLGDTGTMAILDRAGNIVTGTGFIFEAGEIKQGDNFAIASGDANQEEVSVTEIDLTMMTELYEIVEPMTGWTVTGLVAVSDYNEAAAPILHTVLIVLGIFIILGGILLIFTLRSIFIPLKKLRKSTRNVRDGNLNEQVDIKRKGEIGLVAEDFNEMTSSIRTIVGELKQASNLLTGSSESIKVSTEETTKAIEDVVTTIQETAETAASGAEASEETAEAIDSMANGVKSITDFVDMMKETVNKTDRDVDKGNETIKNVTAQMDKILEAVQESSDMIVELSNLSNEAIKMNSAIGDISQQTNLLSLNASIEAARSGEHGRGFAVVANEILKLSDQSKEVAEGIDSTIMKMIHIVEKTTETMRGNVHNQLNQGLRISEEAAEAFVNIEDSTKQIVQQIQGITGVTDYISERTKQVTQNIAALEKVTRMSADSAHTTSASAEEQMAAMQEVSAASEQLAEMASNLEELVKRFKL</sequence>
<accession>A0A7C8GU92</accession>
<dbReference type="SMART" id="SM00283">
    <property type="entry name" value="MA"/>
    <property type="match status" value="1"/>
</dbReference>
<dbReference type="PROSITE" id="PS50885">
    <property type="entry name" value="HAMP"/>
    <property type="match status" value="1"/>
</dbReference>
<feature type="domain" description="Methyl-accepting transducer" evidence="11">
    <location>
        <begin position="378"/>
        <end position="615"/>
    </location>
</feature>
<evidence type="ECO:0000256" key="5">
    <source>
        <dbReference type="ARBA" id="ARBA00022989"/>
    </source>
</evidence>
<keyword evidence="2" id="KW-1003">Cell membrane</keyword>
<evidence type="ECO:0000259" key="12">
    <source>
        <dbReference type="PROSITE" id="PS50885"/>
    </source>
</evidence>
<dbReference type="Gene3D" id="3.30.450.20">
    <property type="entry name" value="PAS domain"/>
    <property type="match status" value="1"/>
</dbReference>
<dbReference type="InterPro" id="IPR033479">
    <property type="entry name" value="dCache_1"/>
</dbReference>
<gene>
    <name evidence="13" type="ORF">F9U64_07780</name>
</gene>
<evidence type="ECO:0000256" key="6">
    <source>
        <dbReference type="ARBA" id="ARBA00023136"/>
    </source>
</evidence>
<evidence type="ECO:0000313" key="14">
    <source>
        <dbReference type="Proteomes" id="UP000480246"/>
    </source>
</evidence>
<keyword evidence="5 10" id="KW-1133">Transmembrane helix</keyword>
<keyword evidence="7 9" id="KW-0807">Transducer</keyword>
<dbReference type="EMBL" id="WEID01000035">
    <property type="protein sequence ID" value="KAB8137826.1"/>
    <property type="molecule type" value="Genomic_DNA"/>
</dbReference>
<dbReference type="InterPro" id="IPR004089">
    <property type="entry name" value="MCPsignal_dom"/>
</dbReference>
<comment type="subcellular location">
    <subcellularLocation>
        <location evidence="1">Cell membrane</location>
        <topology evidence="1">Multi-pass membrane protein</topology>
    </subcellularLocation>
</comment>
<dbReference type="Proteomes" id="UP000480246">
    <property type="component" value="Unassembled WGS sequence"/>
</dbReference>
<keyword evidence="3" id="KW-0145">Chemotaxis</keyword>
<dbReference type="GO" id="GO:0006935">
    <property type="term" value="P:chemotaxis"/>
    <property type="evidence" value="ECO:0007669"/>
    <property type="project" value="UniProtKB-KW"/>
</dbReference>
<dbReference type="AlphaFoldDB" id="A0A7C8GU92"/>
<evidence type="ECO:0000256" key="9">
    <source>
        <dbReference type="PROSITE-ProRule" id="PRU00284"/>
    </source>
</evidence>
<dbReference type="Pfam" id="PF02743">
    <property type="entry name" value="dCache_1"/>
    <property type="match status" value="1"/>
</dbReference>
<dbReference type="Pfam" id="PF00015">
    <property type="entry name" value="MCPsignal"/>
    <property type="match status" value="1"/>
</dbReference>
<evidence type="ECO:0000313" key="13">
    <source>
        <dbReference type="EMBL" id="KAB8137826.1"/>
    </source>
</evidence>
<dbReference type="Gene3D" id="1.10.287.950">
    <property type="entry name" value="Methyl-accepting chemotaxis protein"/>
    <property type="match status" value="1"/>
</dbReference>
<evidence type="ECO:0000256" key="8">
    <source>
        <dbReference type="ARBA" id="ARBA00029447"/>
    </source>
</evidence>
<dbReference type="RefSeq" id="WP_153402434.1">
    <property type="nucleotide sequence ID" value="NZ_ML762427.1"/>
</dbReference>
<evidence type="ECO:0000256" key="3">
    <source>
        <dbReference type="ARBA" id="ARBA00022500"/>
    </source>
</evidence>
<evidence type="ECO:0000256" key="10">
    <source>
        <dbReference type="SAM" id="Phobius"/>
    </source>
</evidence>
<dbReference type="Gene3D" id="6.10.340.10">
    <property type="match status" value="1"/>
</dbReference>
<keyword evidence="6 10" id="KW-0472">Membrane</keyword>
<reference evidence="13 14" key="1">
    <citation type="submission" date="2019-10" db="EMBL/GenBank/DDBJ databases">
        <title>Gracilibacillus sp. nov. isolated from rice seeds.</title>
        <authorList>
            <person name="He S."/>
        </authorList>
    </citation>
    <scope>NUCLEOTIDE SEQUENCE [LARGE SCALE GENOMIC DNA]</scope>
    <source>
        <strain evidence="13 14">TD8</strain>
    </source>
</reference>
<keyword evidence="4 10" id="KW-0812">Transmembrane</keyword>
<dbReference type="CDD" id="cd06225">
    <property type="entry name" value="HAMP"/>
    <property type="match status" value="1"/>
</dbReference>
<dbReference type="Pfam" id="PF00672">
    <property type="entry name" value="HAMP"/>
    <property type="match status" value="1"/>
</dbReference>
<organism evidence="13 14">
    <name type="scientific">Gracilibacillus oryzae</name>
    <dbReference type="NCBI Taxonomy" id="1672701"/>
    <lineage>
        <taxon>Bacteria</taxon>
        <taxon>Bacillati</taxon>
        <taxon>Bacillota</taxon>
        <taxon>Bacilli</taxon>
        <taxon>Bacillales</taxon>
        <taxon>Bacillaceae</taxon>
        <taxon>Gracilibacillus</taxon>
    </lineage>
</organism>
<evidence type="ECO:0000256" key="1">
    <source>
        <dbReference type="ARBA" id="ARBA00004651"/>
    </source>
</evidence>
<evidence type="ECO:0000256" key="2">
    <source>
        <dbReference type="ARBA" id="ARBA00022475"/>
    </source>
</evidence>
<name>A0A7C8GU92_9BACI</name>
<dbReference type="InterPro" id="IPR003660">
    <property type="entry name" value="HAMP_dom"/>
</dbReference>
<protein>
    <submittedName>
        <fullName evidence="13">Methyl-accepting chemotaxis protein</fullName>
    </submittedName>
</protein>
<dbReference type="OrthoDB" id="9760371at2"/>
<dbReference type="CDD" id="cd18773">
    <property type="entry name" value="PDC1_HK_sensor"/>
    <property type="match status" value="1"/>
</dbReference>
<evidence type="ECO:0000256" key="4">
    <source>
        <dbReference type="ARBA" id="ARBA00022692"/>
    </source>
</evidence>
<dbReference type="SMART" id="SM00304">
    <property type="entry name" value="HAMP"/>
    <property type="match status" value="1"/>
</dbReference>
<dbReference type="GO" id="GO:0005886">
    <property type="term" value="C:plasma membrane"/>
    <property type="evidence" value="ECO:0007669"/>
    <property type="project" value="UniProtKB-SubCell"/>
</dbReference>
<feature type="transmembrane region" description="Helical" evidence="10">
    <location>
        <begin position="283"/>
        <end position="310"/>
    </location>
</feature>
<proteinExistence type="inferred from homology"/>
<comment type="similarity">
    <text evidence="8">Belongs to the methyl-accepting chemotaxis (MCP) protein family.</text>
</comment>
<dbReference type="GO" id="GO:0007165">
    <property type="term" value="P:signal transduction"/>
    <property type="evidence" value="ECO:0007669"/>
    <property type="project" value="UniProtKB-KW"/>
</dbReference>
<keyword evidence="14" id="KW-1185">Reference proteome</keyword>
<comment type="caution">
    <text evidence="13">The sequence shown here is derived from an EMBL/GenBank/DDBJ whole genome shotgun (WGS) entry which is preliminary data.</text>
</comment>
<feature type="transmembrane region" description="Helical" evidence="10">
    <location>
        <begin position="20"/>
        <end position="39"/>
    </location>
</feature>
<dbReference type="PANTHER" id="PTHR32089">
    <property type="entry name" value="METHYL-ACCEPTING CHEMOTAXIS PROTEIN MCPB"/>
    <property type="match status" value="1"/>
</dbReference>
<evidence type="ECO:0000256" key="7">
    <source>
        <dbReference type="ARBA" id="ARBA00023224"/>
    </source>
</evidence>
<evidence type="ECO:0000259" key="11">
    <source>
        <dbReference type="PROSITE" id="PS50111"/>
    </source>
</evidence>
<feature type="domain" description="HAMP" evidence="12">
    <location>
        <begin position="307"/>
        <end position="359"/>
    </location>
</feature>